<dbReference type="Proteomes" id="UP001234202">
    <property type="component" value="Unassembled WGS sequence"/>
</dbReference>
<name>A0ACC2XCR9_9TREE</name>
<accession>A0ACC2XCR9</accession>
<evidence type="ECO:0000313" key="2">
    <source>
        <dbReference type="Proteomes" id="UP001234202"/>
    </source>
</evidence>
<protein>
    <submittedName>
        <fullName evidence="1">Uncharacterized protein</fullName>
    </submittedName>
</protein>
<keyword evidence="2" id="KW-1185">Reference proteome</keyword>
<comment type="caution">
    <text evidence="1">The sequence shown here is derived from an EMBL/GenBank/DDBJ whole genome shotgun (WGS) entry which is preliminary data.</text>
</comment>
<dbReference type="EMBL" id="JASBWV010000020">
    <property type="protein sequence ID" value="KAJ9120527.1"/>
    <property type="molecule type" value="Genomic_DNA"/>
</dbReference>
<organism evidence="1 2">
    <name type="scientific">Naganishia onofrii</name>
    <dbReference type="NCBI Taxonomy" id="1851511"/>
    <lineage>
        <taxon>Eukaryota</taxon>
        <taxon>Fungi</taxon>
        <taxon>Dikarya</taxon>
        <taxon>Basidiomycota</taxon>
        <taxon>Agaricomycotina</taxon>
        <taxon>Tremellomycetes</taxon>
        <taxon>Filobasidiales</taxon>
        <taxon>Filobasidiaceae</taxon>
        <taxon>Naganishia</taxon>
    </lineage>
</organism>
<proteinExistence type="predicted"/>
<reference evidence="1" key="1">
    <citation type="submission" date="2023-04" db="EMBL/GenBank/DDBJ databases">
        <title>Draft Genome sequencing of Naganishia species isolated from polar environments using Oxford Nanopore Technology.</title>
        <authorList>
            <person name="Leo P."/>
            <person name="Venkateswaran K."/>
        </authorList>
    </citation>
    <scope>NUCLEOTIDE SEQUENCE</scope>
    <source>
        <strain evidence="1">DBVPG 5303</strain>
    </source>
</reference>
<evidence type="ECO:0000313" key="1">
    <source>
        <dbReference type="EMBL" id="KAJ9120527.1"/>
    </source>
</evidence>
<sequence length="353" mass="38271">MDDPGSTAQPSYLDAMPKVVPSPPSEQSDPLDQATIANNDGADSIPPAKAFTSSTSTSSSSSIAAISKRRDLRKQFVTIFLASLGILQAVKGIGFLIRARKSSKSARQILVAFLRSLYKLDPANIKSSVFFSAFPVLYRYSTIRSLRISEKTYLEDYKVRRDAAGNKSNSPPSSSTGANTFLKNVMPIVVLGPLANLLPANIITQLNLYVICAAGMACARILNDRVETGLTVWQSKADGEEDRGEIDKGKTRPYVPYYMNKSFNKDSSLNKHFSFLDPSISTSPAMTGRVNRTVSAVSLVVAQTLWKAVSSGGGWWLFPLTQGLLLDTAVFESDCFPASYKNVIVSVSIVQSV</sequence>
<gene>
    <name evidence="1" type="ORF">QFC24_005200</name>
</gene>